<dbReference type="GO" id="GO:0016787">
    <property type="term" value="F:hydrolase activity"/>
    <property type="evidence" value="ECO:0007669"/>
    <property type="project" value="UniProtKB-KW"/>
</dbReference>
<dbReference type="Proteomes" id="UP000789831">
    <property type="component" value="Unassembled WGS sequence"/>
</dbReference>
<proteinExistence type="predicted"/>
<name>A0A9N9AI59_9GLOM</name>
<dbReference type="InterPro" id="IPR029058">
    <property type="entry name" value="AB_hydrolase_fold"/>
</dbReference>
<comment type="subcellular location">
    <subcellularLocation>
        <location evidence="1">Secreted</location>
    </subcellularLocation>
</comment>
<dbReference type="Gene3D" id="3.40.50.1820">
    <property type="entry name" value="alpha/beta hydrolase"/>
    <property type="match status" value="1"/>
</dbReference>
<dbReference type="EMBL" id="CAJVPL010000806">
    <property type="protein sequence ID" value="CAG8531123.1"/>
    <property type="molecule type" value="Genomic_DNA"/>
</dbReference>
<dbReference type="OrthoDB" id="206848at2759"/>
<gene>
    <name evidence="7" type="ORF">AGERDE_LOCUS5715</name>
</gene>
<dbReference type="Pfam" id="PF24708">
    <property type="entry name" value="Lip_C"/>
    <property type="match status" value="1"/>
</dbReference>
<comment type="caution">
    <text evidence="7">The sequence shown here is derived from an EMBL/GenBank/DDBJ whole genome shotgun (WGS) entry which is preliminary data.</text>
</comment>
<keyword evidence="5" id="KW-0443">Lipid metabolism</keyword>
<evidence type="ECO:0000256" key="1">
    <source>
        <dbReference type="ARBA" id="ARBA00004613"/>
    </source>
</evidence>
<evidence type="ECO:0000256" key="4">
    <source>
        <dbReference type="ARBA" id="ARBA00022801"/>
    </source>
</evidence>
<evidence type="ECO:0000256" key="5">
    <source>
        <dbReference type="ARBA" id="ARBA00023098"/>
    </source>
</evidence>
<evidence type="ECO:0000259" key="6">
    <source>
        <dbReference type="Pfam" id="PF24708"/>
    </source>
</evidence>
<protein>
    <submittedName>
        <fullName evidence="7">13655_t:CDS:1</fullName>
    </submittedName>
</protein>
<sequence>MSSNRSIPFLKNVGRIDSFTVSKARVSSKITGDNLSGVQKLAANFAELRQQPLKDDKLRQTNDNLKDDECNAIPLVLVEGFMGPARPKLYWGPLEDILYENQINSNNNDRVRRRRKCIFVSPGPGNSLHDRAVEVFYQLKGGKEEHSKKFGHARYGREFKGLYPEWSVNKPLHFLGHSMGGLTIWKIQQLLNSNFFPAQHNPHPDMILSLTTLSTPFKGSPALYNLGQQPDTTGLVVPYSFGYWLAMFVQAYDYVDIKWLKKNVFDFQLDHWKYLSTTNSSNEKGFSLLKGSSMFKGRDHGPYDLSVHGMKELNAKSRTFPNTFYRTYVASMTSLDEKTGFHKPKFTMILPLYYLSKLIGSFRFPEDAIDIPIKNDELSQWFENDGLCPVISQYHPERCSPTYCTHHQGLPEVNNNANISQFCRPGVWDVWMIPGTTTHLGVVPVLKLTKKQEQFFMGVKEYLNVLDEMYLKSLEFDI</sequence>
<evidence type="ECO:0000313" key="8">
    <source>
        <dbReference type="Proteomes" id="UP000789831"/>
    </source>
</evidence>
<dbReference type="AlphaFoldDB" id="A0A9N9AI59"/>
<accession>A0A9N9AI59</accession>
<dbReference type="PANTHER" id="PTHR34043:SF3">
    <property type="entry name" value="ALPHA_BETA-HYDROLASES SUPERFAMILY PROTEIN"/>
    <property type="match status" value="1"/>
</dbReference>
<evidence type="ECO:0000313" key="7">
    <source>
        <dbReference type="EMBL" id="CAG8531123.1"/>
    </source>
</evidence>
<dbReference type="PANTHER" id="PTHR34043">
    <property type="entry name" value="ALPHA/BETA-HYDROLASES SUPERFAMILY PROTEIN"/>
    <property type="match status" value="1"/>
</dbReference>
<feature type="domain" description="Lipase-like C-terminal" evidence="6">
    <location>
        <begin position="125"/>
        <end position="401"/>
    </location>
</feature>
<evidence type="ECO:0000256" key="3">
    <source>
        <dbReference type="ARBA" id="ARBA00022729"/>
    </source>
</evidence>
<evidence type="ECO:0000256" key="2">
    <source>
        <dbReference type="ARBA" id="ARBA00022525"/>
    </source>
</evidence>
<dbReference type="GO" id="GO:0005576">
    <property type="term" value="C:extracellular region"/>
    <property type="evidence" value="ECO:0007669"/>
    <property type="project" value="UniProtKB-SubCell"/>
</dbReference>
<keyword evidence="4" id="KW-0378">Hydrolase</keyword>
<keyword evidence="8" id="KW-1185">Reference proteome</keyword>
<reference evidence="7" key="1">
    <citation type="submission" date="2021-06" db="EMBL/GenBank/DDBJ databases">
        <authorList>
            <person name="Kallberg Y."/>
            <person name="Tangrot J."/>
            <person name="Rosling A."/>
        </authorList>
    </citation>
    <scope>NUCLEOTIDE SEQUENCE</scope>
    <source>
        <strain evidence="7">MT106</strain>
    </source>
</reference>
<keyword evidence="3" id="KW-0732">Signal</keyword>
<dbReference type="SUPFAM" id="SSF53474">
    <property type="entry name" value="alpha/beta-Hydrolases"/>
    <property type="match status" value="1"/>
</dbReference>
<dbReference type="InterPro" id="IPR056304">
    <property type="entry name" value="Lip-like_C"/>
</dbReference>
<dbReference type="GO" id="GO:0006629">
    <property type="term" value="P:lipid metabolic process"/>
    <property type="evidence" value="ECO:0007669"/>
    <property type="project" value="UniProtKB-KW"/>
</dbReference>
<organism evidence="7 8">
    <name type="scientific">Ambispora gerdemannii</name>
    <dbReference type="NCBI Taxonomy" id="144530"/>
    <lineage>
        <taxon>Eukaryota</taxon>
        <taxon>Fungi</taxon>
        <taxon>Fungi incertae sedis</taxon>
        <taxon>Mucoromycota</taxon>
        <taxon>Glomeromycotina</taxon>
        <taxon>Glomeromycetes</taxon>
        <taxon>Archaeosporales</taxon>
        <taxon>Ambisporaceae</taxon>
        <taxon>Ambispora</taxon>
    </lineage>
</organism>
<keyword evidence="2" id="KW-0964">Secreted</keyword>